<dbReference type="SUPFAM" id="SSF47413">
    <property type="entry name" value="lambda repressor-like DNA-binding domains"/>
    <property type="match status" value="1"/>
</dbReference>
<reference evidence="2" key="2">
    <citation type="submission" date="2024-05" db="EMBL/GenBank/DDBJ databases">
        <authorList>
            <person name="Chen H."/>
        </authorList>
    </citation>
    <scope>NUCLEOTIDE SEQUENCE</scope>
    <source>
        <strain evidence="2">CGMCC 7049</strain>
    </source>
</reference>
<dbReference type="SMART" id="SM00530">
    <property type="entry name" value="HTH_XRE"/>
    <property type="match status" value="1"/>
</dbReference>
<accession>A0AAU7NJW1</accession>
<dbReference type="InterPro" id="IPR010982">
    <property type="entry name" value="Lambda_DNA-bd_dom_sf"/>
</dbReference>
<sequence length="101" mass="11769">MDTNVSFKVRLYQKRNGELILLFSLMLKNARQEKKLTQIDLIRKIHDELGVDISTSMLSRYEDETAEMPRRISIKAIFALAVYLDLDLNKIAKDEIKAIKK</sequence>
<dbReference type="GO" id="GO:0003677">
    <property type="term" value="F:DNA binding"/>
    <property type="evidence" value="ECO:0007669"/>
    <property type="project" value="InterPro"/>
</dbReference>
<evidence type="ECO:0000259" key="1">
    <source>
        <dbReference type="PROSITE" id="PS50943"/>
    </source>
</evidence>
<dbReference type="CDD" id="cd00093">
    <property type="entry name" value="HTH_XRE"/>
    <property type="match status" value="1"/>
</dbReference>
<dbReference type="Gene3D" id="1.10.260.40">
    <property type="entry name" value="lambda repressor-like DNA-binding domains"/>
    <property type="match status" value="1"/>
</dbReference>
<feature type="domain" description="HTH cro/C1-type" evidence="1">
    <location>
        <begin position="27"/>
        <end position="91"/>
    </location>
</feature>
<evidence type="ECO:0000313" key="2">
    <source>
        <dbReference type="EMBL" id="XBS07947.1"/>
    </source>
</evidence>
<reference evidence="2" key="1">
    <citation type="submission" date="2014-02" db="EMBL/GenBank/DDBJ databases">
        <authorList>
            <person name="Zhao D."/>
            <person name="Dong X."/>
            <person name="Li Y."/>
            <person name="Lv L."/>
            <person name="Zhao D."/>
            <person name="Gao Y."/>
            <person name="Wang Y."/>
            <person name="Li Y."/>
        </authorList>
    </citation>
    <scope>NUCLEOTIDE SEQUENCE</scope>
    <source>
        <strain evidence="2">CGMCC 7049</strain>
    </source>
</reference>
<dbReference type="EMBL" id="CP157400">
    <property type="protein sequence ID" value="XBS07947.1"/>
    <property type="molecule type" value="Genomic_DNA"/>
</dbReference>
<dbReference type="AlphaFoldDB" id="A0AAU7NJW1"/>
<gene>
    <name evidence="2" type="ORF">BB06_06895</name>
</gene>
<dbReference type="RefSeq" id="WP_002833366.1">
    <property type="nucleotide sequence ID" value="NZ_CP157400.1"/>
</dbReference>
<dbReference type="InterPro" id="IPR001387">
    <property type="entry name" value="Cro/C1-type_HTH"/>
</dbReference>
<proteinExistence type="predicted"/>
<dbReference type="PROSITE" id="PS50943">
    <property type="entry name" value="HTH_CROC1"/>
    <property type="match status" value="1"/>
</dbReference>
<organism evidence="2">
    <name type="scientific">Pediococcus pentosaceus CGMCC 7049</name>
    <dbReference type="NCBI Taxonomy" id="1460385"/>
    <lineage>
        <taxon>Bacteria</taxon>
        <taxon>Bacillati</taxon>
        <taxon>Bacillota</taxon>
        <taxon>Bacilli</taxon>
        <taxon>Lactobacillales</taxon>
        <taxon>Lactobacillaceae</taxon>
        <taxon>Pediococcus</taxon>
    </lineage>
</organism>
<name>A0AAU7NJW1_PEDPE</name>
<protein>
    <submittedName>
        <fullName evidence="2">Helix-turn-helix transcriptional regulator</fullName>
    </submittedName>
</protein>